<dbReference type="InterPro" id="IPR001387">
    <property type="entry name" value="Cro/C1-type_HTH"/>
</dbReference>
<dbReference type="AlphaFoldDB" id="A0A7W7Z9X8"/>
<protein>
    <submittedName>
        <fullName evidence="2">Transcriptional regulator with XRE-family HTH domain</fullName>
    </submittedName>
</protein>
<accession>A0A7W7Z9X8</accession>
<dbReference type="SMART" id="SM00530">
    <property type="entry name" value="HTH_XRE"/>
    <property type="match status" value="1"/>
</dbReference>
<keyword evidence="3" id="KW-1185">Reference proteome</keyword>
<dbReference type="RefSeq" id="WP_184213173.1">
    <property type="nucleotide sequence ID" value="NZ_JACHIP010000001.1"/>
</dbReference>
<dbReference type="GO" id="GO:0003677">
    <property type="term" value="F:DNA binding"/>
    <property type="evidence" value="ECO:0007669"/>
    <property type="project" value="InterPro"/>
</dbReference>
<dbReference type="EMBL" id="JACHIP010000001">
    <property type="protein sequence ID" value="MBB5055466.1"/>
    <property type="molecule type" value="Genomic_DNA"/>
</dbReference>
<gene>
    <name evidence="2" type="ORF">HDF16_000135</name>
</gene>
<dbReference type="InterPro" id="IPR010982">
    <property type="entry name" value="Lambda_DNA-bd_dom_sf"/>
</dbReference>
<dbReference type="CDD" id="cd00093">
    <property type="entry name" value="HTH_XRE"/>
    <property type="match status" value="1"/>
</dbReference>
<evidence type="ECO:0000313" key="3">
    <source>
        <dbReference type="Proteomes" id="UP000540989"/>
    </source>
</evidence>
<dbReference type="Proteomes" id="UP000540989">
    <property type="component" value="Unassembled WGS sequence"/>
</dbReference>
<dbReference type="SUPFAM" id="SSF47413">
    <property type="entry name" value="lambda repressor-like DNA-binding domains"/>
    <property type="match status" value="1"/>
</dbReference>
<dbReference type="Pfam" id="PF01381">
    <property type="entry name" value="HTH_3"/>
    <property type="match status" value="1"/>
</dbReference>
<feature type="domain" description="HTH cro/C1-type" evidence="1">
    <location>
        <begin position="6"/>
        <end position="60"/>
    </location>
</feature>
<comment type="caution">
    <text evidence="2">The sequence shown here is derived from an EMBL/GenBank/DDBJ whole genome shotgun (WGS) entry which is preliminary data.</text>
</comment>
<evidence type="ECO:0000259" key="1">
    <source>
        <dbReference type="PROSITE" id="PS50943"/>
    </source>
</evidence>
<evidence type="ECO:0000313" key="2">
    <source>
        <dbReference type="EMBL" id="MBB5055466.1"/>
    </source>
</evidence>
<reference evidence="2 3" key="1">
    <citation type="submission" date="2020-08" db="EMBL/GenBank/DDBJ databases">
        <title>Genomic Encyclopedia of Type Strains, Phase IV (KMG-V): Genome sequencing to study the core and pangenomes of soil and plant-associated prokaryotes.</title>
        <authorList>
            <person name="Whitman W."/>
        </authorList>
    </citation>
    <scope>NUCLEOTIDE SEQUENCE [LARGE SCALE GENOMIC DNA]</scope>
    <source>
        <strain evidence="2 3">M8UP14</strain>
    </source>
</reference>
<sequence length="225" mass="25244">MTGLALETVRKRQGVSQVQAAKLLGLSQPMLSHMETGKRNVSLEVAQRAAELFGGEPTALPLNPLPRHSDETLASELGRLGYPGYAHLSGRLRNPAEFLLDALDHSDLDVRTTEGLPWVVLKYPHLDWSWLLREVKLRNRQNRLGFVASLANRMALQNGPLVVLNVLEPVLRELEDARLAKEDTLCQESWPLSRKQHVRAVRSKLAAHWNLDTRLSEVDLANYVA</sequence>
<name>A0A7W7Z9X8_9BACT</name>
<proteinExistence type="predicted"/>
<dbReference type="PROSITE" id="PS50943">
    <property type="entry name" value="HTH_CROC1"/>
    <property type="match status" value="1"/>
</dbReference>
<dbReference type="Gene3D" id="1.10.260.40">
    <property type="entry name" value="lambda repressor-like DNA-binding domains"/>
    <property type="match status" value="1"/>
</dbReference>
<organism evidence="2 3">
    <name type="scientific">Granulicella aggregans</name>
    <dbReference type="NCBI Taxonomy" id="474949"/>
    <lineage>
        <taxon>Bacteria</taxon>
        <taxon>Pseudomonadati</taxon>
        <taxon>Acidobacteriota</taxon>
        <taxon>Terriglobia</taxon>
        <taxon>Terriglobales</taxon>
        <taxon>Acidobacteriaceae</taxon>
        <taxon>Granulicella</taxon>
    </lineage>
</organism>